<organism evidence="2 3">
    <name type="scientific">Brachionus plicatilis</name>
    <name type="common">Marine rotifer</name>
    <name type="synonym">Brachionus muelleri</name>
    <dbReference type="NCBI Taxonomy" id="10195"/>
    <lineage>
        <taxon>Eukaryota</taxon>
        <taxon>Metazoa</taxon>
        <taxon>Spiralia</taxon>
        <taxon>Gnathifera</taxon>
        <taxon>Rotifera</taxon>
        <taxon>Eurotatoria</taxon>
        <taxon>Monogononta</taxon>
        <taxon>Pseudotrocha</taxon>
        <taxon>Ploima</taxon>
        <taxon>Brachionidae</taxon>
        <taxon>Brachionus</taxon>
    </lineage>
</organism>
<name>A0A3M7Q7M5_BRAPC</name>
<dbReference type="Proteomes" id="UP000276133">
    <property type="component" value="Unassembled WGS sequence"/>
</dbReference>
<proteinExistence type="predicted"/>
<accession>A0A3M7Q7M5</accession>
<comment type="caution">
    <text evidence="2">The sequence shown here is derived from an EMBL/GenBank/DDBJ whole genome shotgun (WGS) entry which is preliminary data.</text>
</comment>
<feature type="region of interest" description="Disordered" evidence="1">
    <location>
        <begin position="84"/>
        <end position="119"/>
    </location>
</feature>
<reference evidence="2 3" key="1">
    <citation type="journal article" date="2018" name="Sci. Rep.">
        <title>Genomic signatures of local adaptation to the degree of environmental predictability in rotifers.</title>
        <authorList>
            <person name="Franch-Gras L."/>
            <person name="Hahn C."/>
            <person name="Garcia-Roger E.M."/>
            <person name="Carmona M.J."/>
            <person name="Serra M."/>
            <person name="Gomez A."/>
        </authorList>
    </citation>
    <scope>NUCLEOTIDE SEQUENCE [LARGE SCALE GENOMIC DNA]</scope>
    <source>
        <strain evidence="2">HYR1</strain>
    </source>
</reference>
<evidence type="ECO:0000313" key="2">
    <source>
        <dbReference type="EMBL" id="RNA06948.1"/>
    </source>
</evidence>
<evidence type="ECO:0000313" key="3">
    <source>
        <dbReference type="Proteomes" id="UP000276133"/>
    </source>
</evidence>
<gene>
    <name evidence="2" type="ORF">BpHYR1_048526</name>
</gene>
<feature type="compositionally biased region" description="Basic and acidic residues" evidence="1">
    <location>
        <begin position="84"/>
        <end position="113"/>
    </location>
</feature>
<keyword evidence="3" id="KW-1185">Reference proteome</keyword>
<dbReference type="AlphaFoldDB" id="A0A3M7Q7M5"/>
<protein>
    <submittedName>
        <fullName evidence="2">Uncharacterized protein</fullName>
    </submittedName>
</protein>
<evidence type="ECO:0000256" key="1">
    <source>
        <dbReference type="SAM" id="MobiDB-lite"/>
    </source>
</evidence>
<sequence>MRDSIKNKKFKIHILSLAQNVNRSSPKNVTMSILKSLRLVWYIRAMAAISTSQETLNVILMVTFFGELIRVTIPNYPEVDDVLKPKGGDKEPLKKRGRPKENIVTKVPDEKTSPKIYNL</sequence>
<dbReference type="EMBL" id="REGN01007217">
    <property type="protein sequence ID" value="RNA06948.1"/>
    <property type="molecule type" value="Genomic_DNA"/>
</dbReference>